<dbReference type="Proteomes" id="UP001634393">
    <property type="component" value="Unassembled WGS sequence"/>
</dbReference>
<feature type="coiled-coil region" evidence="6">
    <location>
        <begin position="82"/>
        <end position="109"/>
    </location>
</feature>
<evidence type="ECO:0000256" key="7">
    <source>
        <dbReference type="SAM" id="MobiDB-lite"/>
    </source>
</evidence>
<evidence type="ECO:0000313" key="9">
    <source>
        <dbReference type="EMBL" id="KAL3818390.1"/>
    </source>
</evidence>
<feature type="compositionally biased region" description="Polar residues" evidence="7">
    <location>
        <begin position="64"/>
        <end position="74"/>
    </location>
</feature>
<reference evidence="9 10" key="1">
    <citation type="submission" date="2024-12" db="EMBL/GenBank/DDBJ databases">
        <title>The unique morphological basis and parallel evolutionary history of personate flowers in Penstemon.</title>
        <authorList>
            <person name="Depatie T.H."/>
            <person name="Wessinger C.A."/>
        </authorList>
    </citation>
    <scope>NUCLEOTIDE SEQUENCE [LARGE SCALE GENOMIC DNA]</scope>
    <source>
        <strain evidence="9">WTNN_2</strain>
        <tissue evidence="9">Leaf</tissue>
    </source>
</reference>
<evidence type="ECO:0000256" key="1">
    <source>
        <dbReference type="ARBA" id="ARBA00004236"/>
    </source>
</evidence>
<comment type="caution">
    <text evidence="9">The sequence shown here is derived from an EMBL/GenBank/DDBJ whole genome shotgun (WGS) entry which is preliminary data.</text>
</comment>
<keyword evidence="10" id="KW-1185">Reference proteome</keyword>
<keyword evidence="3 6" id="KW-0175">Coiled coil</keyword>
<feature type="compositionally biased region" description="Low complexity" evidence="7">
    <location>
        <begin position="54"/>
        <end position="63"/>
    </location>
</feature>
<feature type="domain" description="G protein gamma" evidence="8">
    <location>
        <begin position="85"/>
        <end position="157"/>
    </location>
</feature>
<evidence type="ECO:0000256" key="6">
    <source>
        <dbReference type="SAM" id="Coils"/>
    </source>
</evidence>
<organism evidence="9 10">
    <name type="scientific">Penstemon smallii</name>
    <dbReference type="NCBI Taxonomy" id="265156"/>
    <lineage>
        <taxon>Eukaryota</taxon>
        <taxon>Viridiplantae</taxon>
        <taxon>Streptophyta</taxon>
        <taxon>Embryophyta</taxon>
        <taxon>Tracheophyta</taxon>
        <taxon>Spermatophyta</taxon>
        <taxon>Magnoliopsida</taxon>
        <taxon>eudicotyledons</taxon>
        <taxon>Gunneridae</taxon>
        <taxon>Pentapetalae</taxon>
        <taxon>asterids</taxon>
        <taxon>lamiids</taxon>
        <taxon>Lamiales</taxon>
        <taxon>Plantaginaceae</taxon>
        <taxon>Cheloneae</taxon>
        <taxon>Penstemon</taxon>
    </lineage>
</organism>
<keyword evidence="4" id="KW-0472">Membrane</keyword>
<evidence type="ECO:0000256" key="3">
    <source>
        <dbReference type="ARBA" id="ARBA00023054"/>
    </source>
</evidence>
<keyword evidence="2" id="KW-1003">Cell membrane</keyword>
<evidence type="ECO:0000256" key="4">
    <source>
        <dbReference type="ARBA" id="ARBA00023136"/>
    </source>
</evidence>
<keyword evidence="5" id="KW-0807">Transducer</keyword>
<comment type="subcellular location">
    <subcellularLocation>
        <location evidence="1">Cell membrane</location>
    </subcellularLocation>
</comment>
<evidence type="ECO:0000259" key="8">
    <source>
        <dbReference type="SMART" id="SM01224"/>
    </source>
</evidence>
<name>A0ABD3S1Q7_9LAMI</name>
<accession>A0ABD3S1Q7</accession>
<dbReference type="GO" id="GO:0005886">
    <property type="term" value="C:plasma membrane"/>
    <property type="evidence" value="ECO:0007669"/>
    <property type="project" value="UniProtKB-SubCell"/>
</dbReference>
<evidence type="ECO:0000256" key="5">
    <source>
        <dbReference type="ARBA" id="ARBA00023224"/>
    </source>
</evidence>
<gene>
    <name evidence="9" type="ORF">ACJIZ3_004295</name>
</gene>
<dbReference type="GO" id="GO:0007165">
    <property type="term" value="P:signal transduction"/>
    <property type="evidence" value="ECO:0007669"/>
    <property type="project" value="UniProtKB-KW"/>
</dbReference>
<evidence type="ECO:0000313" key="10">
    <source>
        <dbReference type="Proteomes" id="UP001634393"/>
    </source>
</evidence>
<dbReference type="InterPro" id="IPR045878">
    <property type="entry name" value="GG1/2"/>
</dbReference>
<protein>
    <recommendedName>
        <fullName evidence="8">G protein gamma domain-containing protein</fullName>
    </recommendedName>
</protein>
<dbReference type="PANTHER" id="PTHR35129:SF5">
    <property type="entry name" value="GUANINE NUCLEOTIDE-BINDING PROTEIN SUBUNIT GAMMA 2"/>
    <property type="match status" value="1"/>
</dbReference>
<sequence>MATTFDYFPYQNTFPHLPLLIVYPIYIFTAQTPTSRWLMESAPPQAAENNTAASSSSSSSSSSQAMPSYHGTTNSTQGLMGKHRLAAAISHLNQQIQIIQEELDQLETIGGASTVCQELISSIDSVPDALLPVSRGPVDVGWDRWFHGAQSSRRRWI</sequence>
<feature type="region of interest" description="Disordered" evidence="7">
    <location>
        <begin position="43"/>
        <end position="74"/>
    </location>
</feature>
<dbReference type="Pfam" id="PF00631">
    <property type="entry name" value="G-gamma"/>
    <property type="match status" value="1"/>
</dbReference>
<dbReference type="PANTHER" id="PTHR35129">
    <property type="entry name" value="GUANINE NUCLEOTIDE-BINDING PROTEIN SUBUNIT GAMMA 1"/>
    <property type="match status" value="1"/>
</dbReference>
<dbReference type="SMART" id="SM01224">
    <property type="entry name" value="G_gamma"/>
    <property type="match status" value="1"/>
</dbReference>
<evidence type="ECO:0000256" key="2">
    <source>
        <dbReference type="ARBA" id="ARBA00022475"/>
    </source>
</evidence>
<proteinExistence type="predicted"/>
<dbReference type="AlphaFoldDB" id="A0ABD3S1Q7"/>
<dbReference type="EMBL" id="JBJXBP010000007">
    <property type="protein sequence ID" value="KAL3818390.1"/>
    <property type="molecule type" value="Genomic_DNA"/>
</dbReference>
<dbReference type="InterPro" id="IPR015898">
    <property type="entry name" value="G-protein_gamma-like_dom"/>
</dbReference>